<accession>A0A240UK17</accession>
<dbReference type="AlphaFoldDB" id="A0A240UK17"/>
<evidence type="ECO:0000313" key="2">
    <source>
        <dbReference type="Proteomes" id="UP000194457"/>
    </source>
</evidence>
<keyword evidence="2" id="KW-1185">Reference proteome</keyword>
<dbReference type="OrthoDB" id="6370236at2"/>
<dbReference type="Proteomes" id="UP000194457">
    <property type="component" value="Chromosome"/>
</dbReference>
<dbReference type="EMBL" id="CP021358">
    <property type="protein sequence ID" value="ART61847.1"/>
    <property type="molecule type" value="Genomic_DNA"/>
</dbReference>
<name>A0A240UK17_9GAMM</name>
<proteinExistence type="predicted"/>
<sequence>MTEAAVFEIVELEDGQFVLRAADSDDKNEPLASIRFSSQTLELLRHHRFDVAREMLDHLISRSVLADDDDAIDAPEPAAIH</sequence>
<organism evidence="1 2">
    <name type="scientific">Kushneria marisflavi</name>
    <dbReference type="NCBI Taxonomy" id="157779"/>
    <lineage>
        <taxon>Bacteria</taxon>
        <taxon>Pseudomonadati</taxon>
        <taxon>Pseudomonadota</taxon>
        <taxon>Gammaproteobacteria</taxon>
        <taxon>Oceanospirillales</taxon>
        <taxon>Halomonadaceae</taxon>
        <taxon>Kushneria</taxon>
    </lineage>
</organism>
<reference evidence="1 2" key="1">
    <citation type="submission" date="2017-05" db="EMBL/GenBank/DDBJ databases">
        <authorList>
            <person name="Song R."/>
            <person name="Chenine A.L."/>
            <person name="Ruprecht R.M."/>
        </authorList>
    </citation>
    <scope>NUCLEOTIDE SEQUENCE [LARGE SCALE GENOMIC DNA]</scope>
    <source>
        <strain evidence="1">SW32</strain>
    </source>
</reference>
<protein>
    <submittedName>
        <fullName evidence="1">Uncharacterized protein</fullName>
    </submittedName>
</protein>
<gene>
    <name evidence="1" type="ORF">B9H00_01190</name>
</gene>
<evidence type="ECO:0000313" key="1">
    <source>
        <dbReference type="EMBL" id="ART61847.1"/>
    </source>
</evidence>
<dbReference type="RefSeq" id="WP_086899118.1">
    <property type="nucleotide sequence ID" value="NZ_CP021358.1"/>
</dbReference>
<dbReference type="KEGG" id="kma:B9H00_01190"/>